<reference evidence="2 3" key="1">
    <citation type="journal article" date="2012" name="PLoS Pathog.">
        <title>Diverse lifestyles and strategies of plant pathogenesis encoded in the genomes of eighteen Dothideomycetes fungi.</title>
        <authorList>
            <person name="Ohm R.A."/>
            <person name="Feau N."/>
            <person name="Henrissat B."/>
            <person name="Schoch C.L."/>
            <person name="Horwitz B.A."/>
            <person name="Barry K.W."/>
            <person name="Condon B.J."/>
            <person name="Copeland A.C."/>
            <person name="Dhillon B."/>
            <person name="Glaser F."/>
            <person name="Hesse C.N."/>
            <person name="Kosti I."/>
            <person name="LaButti K."/>
            <person name="Lindquist E.A."/>
            <person name="Lucas S."/>
            <person name="Salamov A.A."/>
            <person name="Bradshaw R.E."/>
            <person name="Ciuffetti L."/>
            <person name="Hamelin R.C."/>
            <person name="Kema G.H.J."/>
            <person name="Lawrence C."/>
            <person name="Scott J.A."/>
            <person name="Spatafora J.W."/>
            <person name="Turgeon B.G."/>
            <person name="de Wit P.J.G.M."/>
            <person name="Zhong S."/>
            <person name="Goodwin S.B."/>
            <person name="Grigoriev I.V."/>
        </authorList>
    </citation>
    <scope>NUCLEOTIDE SEQUENCE [LARGE SCALE GENOMIC DNA]</scope>
    <source>
        <strain evidence="2 3">CIRAD86</strain>
    </source>
</reference>
<evidence type="ECO:0000313" key="2">
    <source>
        <dbReference type="EMBL" id="EME87742.1"/>
    </source>
</evidence>
<organism evidence="2 3">
    <name type="scientific">Pseudocercospora fijiensis (strain CIRAD86)</name>
    <name type="common">Black leaf streak disease fungus</name>
    <name type="synonym">Mycosphaerella fijiensis</name>
    <dbReference type="NCBI Taxonomy" id="383855"/>
    <lineage>
        <taxon>Eukaryota</taxon>
        <taxon>Fungi</taxon>
        <taxon>Dikarya</taxon>
        <taxon>Ascomycota</taxon>
        <taxon>Pezizomycotina</taxon>
        <taxon>Dothideomycetes</taxon>
        <taxon>Dothideomycetidae</taxon>
        <taxon>Mycosphaerellales</taxon>
        <taxon>Mycosphaerellaceae</taxon>
        <taxon>Pseudocercospora</taxon>
    </lineage>
</organism>
<dbReference type="HOGENOM" id="CLU_364131_0_0_1"/>
<accession>N1QA24</accession>
<feature type="region of interest" description="Disordered" evidence="1">
    <location>
        <begin position="566"/>
        <end position="600"/>
    </location>
</feature>
<keyword evidence="3" id="KW-1185">Reference proteome</keyword>
<dbReference type="EMBL" id="KB446555">
    <property type="protein sequence ID" value="EME87742.1"/>
    <property type="molecule type" value="Genomic_DNA"/>
</dbReference>
<feature type="region of interest" description="Disordered" evidence="1">
    <location>
        <begin position="212"/>
        <end position="236"/>
    </location>
</feature>
<dbReference type="RefSeq" id="XP_007921072.1">
    <property type="nucleotide sequence ID" value="XM_007922881.1"/>
</dbReference>
<dbReference type="KEGG" id="pfj:MYCFIDRAFT_169504"/>
<evidence type="ECO:0000313" key="3">
    <source>
        <dbReference type="Proteomes" id="UP000016932"/>
    </source>
</evidence>
<dbReference type="GeneID" id="19332371"/>
<dbReference type="VEuPathDB" id="FungiDB:MYCFIDRAFT_169504"/>
<gene>
    <name evidence="2" type="ORF">MYCFIDRAFT_169504</name>
</gene>
<protein>
    <submittedName>
        <fullName evidence="2">Uncharacterized protein</fullName>
    </submittedName>
</protein>
<evidence type="ECO:0000256" key="1">
    <source>
        <dbReference type="SAM" id="MobiDB-lite"/>
    </source>
</evidence>
<name>N1QA24_PSEFD</name>
<proteinExistence type="predicted"/>
<sequence>MFPSFLVVPAKRRSQKLAFASGAKEMHANPKKKVHVAAAAAIVRSGQFHNNKILGREGDEVVDARSKILSGRGSGRKCKVLIISARLKFERASDEITRTGSVVERLCRRAGQGSGLTDCSTASDEHAISDEKDLVGRELIDHIFRVDIPSTSSRSTDTILVRKGQFAGDLASVFMTSIGECSCPFDLFPRQSIVQTFTVPAPTPNIMVYHTDRKQVKGNKKKAPSDPESHAPPPADPTVCKTFPHIASQTPCRIARLTAAVNASFHKIDFATARRTPLARNNPDCLTSAKASRAPFSRNLCNCQLAFNSRSLTTLTGSTVGRRDRVNGSSALECSVSNRWLLYDILKVVKGHARAMGDDSGQRSCEGVRWRAASPLYIFLSLSQNRQVQASFKTHWLGQLLNASIRCETELVCRDLVDDQFVGFGTTSHHTVTGFLSLLMAECVALASSGSVPVGPCASDVMPETFINLECVFAPGCHKVVYSSLLSQWQSGTETQFVQRENTAVGLVHAAFRSNDGRWDACWLYVVIHAGSRFGRRLPGHQSDVERNDGHICQTSTRIASQIPLSTAAQEVVDPEQRTSRPRAQSGKSCTVAPPTSRARSTTMATAFGRAFRFQTKTDRRSIPVALLHTPGSRKVDLDRGALHKSAPAESLKSNPIQYAGQAMYESLRPLTLSLKPRAVTSWPGCSSPCEVHCGTAWRSWLVHVHTYVSAHRPGLARLMLIGPHNEACHFTLYSARATSEILVLNALKKLRHYLRAHPKDSFLVAR</sequence>
<dbReference type="Proteomes" id="UP000016932">
    <property type="component" value="Unassembled WGS sequence"/>
</dbReference>
<dbReference type="AlphaFoldDB" id="N1QA24"/>